<organism evidence="2 3">
    <name type="scientific">Rummeliibacillus stabekisii</name>
    <dbReference type="NCBI Taxonomy" id="241244"/>
    <lineage>
        <taxon>Bacteria</taxon>
        <taxon>Bacillati</taxon>
        <taxon>Bacillota</taxon>
        <taxon>Bacilli</taxon>
        <taxon>Bacillales</taxon>
        <taxon>Caryophanaceae</taxon>
        <taxon>Rummeliibacillus</taxon>
    </lineage>
</organism>
<dbReference type="InterPro" id="IPR025623">
    <property type="entry name" value="YusW"/>
</dbReference>
<evidence type="ECO:0008006" key="4">
    <source>
        <dbReference type="Google" id="ProtNLM"/>
    </source>
</evidence>
<dbReference type="AlphaFoldDB" id="A0A143HBB4"/>
<proteinExistence type="predicted"/>
<dbReference type="RefSeq" id="WP_066787209.1">
    <property type="nucleotide sequence ID" value="NZ_CP014806.1"/>
</dbReference>
<dbReference type="EMBL" id="CP014806">
    <property type="protein sequence ID" value="AMW99033.1"/>
    <property type="molecule type" value="Genomic_DNA"/>
</dbReference>
<accession>A0A143HBB4</accession>
<feature type="region of interest" description="Disordered" evidence="1">
    <location>
        <begin position="24"/>
        <end position="59"/>
    </location>
</feature>
<dbReference type="PROSITE" id="PS51257">
    <property type="entry name" value="PROKAR_LIPOPROTEIN"/>
    <property type="match status" value="1"/>
</dbReference>
<evidence type="ECO:0000256" key="1">
    <source>
        <dbReference type="SAM" id="MobiDB-lite"/>
    </source>
</evidence>
<protein>
    <recommendedName>
        <fullName evidence="4">YusW-like protein</fullName>
    </recommendedName>
</protein>
<dbReference type="Pfam" id="PF14039">
    <property type="entry name" value="YusW"/>
    <property type="match status" value="1"/>
</dbReference>
<evidence type="ECO:0000313" key="3">
    <source>
        <dbReference type="Proteomes" id="UP000076021"/>
    </source>
</evidence>
<dbReference type="Proteomes" id="UP000076021">
    <property type="component" value="Chromosome"/>
</dbReference>
<dbReference type="KEGG" id="rst:ATY39_05905"/>
<gene>
    <name evidence="2" type="ORF">ATY39_05905</name>
</gene>
<reference evidence="2 3" key="1">
    <citation type="journal article" date="2016" name="Genome Announc.">
        <title>Whole-Genome Sequence of Rummeliibacillus stabekisii Strain PP9 Isolated from Antarctic Soil.</title>
        <authorList>
            <person name="da Mota F.F."/>
            <person name="Vollu R.E."/>
            <person name="Jurelevicius D."/>
            <person name="Seldin L."/>
        </authorList>
    </citation>
    <scope>NUCLEOTIDE SEQUENCE [LARGE SCALE GENOMIC DNA]</scope>
    <source>
        <strain evidence="2 3">PP9</strain>
    </source>
</reference>
<reference evidence="3" key="2">
    <citation type="submission" date="2016-03" db="EMBL/GenBank/DDBJ databases">
        <authorList>
            <person name="Ploux O."/>
        </authorList>
    </citation>
    <scope>NUCLEOTIDE SEQUENCE [LARGE SCALE GENOMIC DNA]</scope>
    <source>
        <strain evidence="3">PP9</strain>
    </source>
</reference>
<keyword evidence="3" id="KW-1185">Reference proteome</keyword>
<feature type="compositionally biased region" description="Polar residues" evidence="1">
    <location>
        <begin position="34"/>
        <end position="58"/>
    </location>
</feature>
<dbReference type="OrthoDB" id="2452750at2"/>
<name>A0A143HBB4_9BACL</name>
<evidence type="ECO:0000313" key="2">
    <source>
        <dbReference type="EMBL" id="AMW99033.1"/>
    </source>
</evidence>
<sequence>MSKWPAILAIPLLAASLMGCGDKDKASNVHKNAPVSNSGENEPVTTAPPNSNDTTNKKVNGAPFSFSEFDLEVDYGANQFYNIEYENERDGAEVKVENNRKNQLLEGNAAYEHVQKLFKKLTFDSKTPDQEVLNEVISVFHLGSDYKKIELEIKFEDNVERHYTFTK</sequence>